<reference evidence="3" key="2">
    <citation type="submission" date="2021-04" db="EMBL/GenBank/DDBJ databases">
        <authorList>
            <person name="Gilroy R."/>
        </authorList>
    </citation>
    <scope>NUCLEOTIDE SEQUENCE</scope>
    <source>
        <strain evidence="3">14975</strain>
    </source>
</reference>
<proteinExistence type="predicted"/>
<organism evidence="3 4">
    <name type="scientific">Candidatus Akkermansia intestinigallinarum</name>
    <dbReference type="NCBI Taxonomy" id="2838431"/>
    <lineage>
        <taxon>Bacteria</taxon>
        <taxon>Pseudomonadati</taxon>
        <taxon>Verrucomicrobiota</taxon>
        <taxon>Verrucomicrobiia</taxon>
        <taxon>Verrucomicrobiales</taxon>
        <taxon>Akkermansiaceae</taxon>
        <taxon>Akkermansia</taxon>
    </lineage>
</organism>
<evidence type="ECO:0000256" key="1">
    <source>
        <dbReference type="SAM" id="MobiDB-lite"/>
    </source>
</evidence>
<feature type="compositionally biased region" description="Basic and acidic residues" evidence="1">
    <location>
        <begin position="94"/>
        <end position="111"/>
    </location>
</feature>
<evidence type="ECO:0000256" key="2">
    <source>
        <dbReference type="SAM" id="SignalP"/>
    </source>
</evidence>
<keyword evidence="2" id="KW-0732">Signal</keyword>
<dbReference type="AlphaFoldDB" id="A0A9D1VAF5"/>
<accession>A0A9D1VAF5</accession>
<dbReference type="EMBL" id="DXFQ01000024">
    <property type="protein sequence ID" value="HIX19274.1"/>
    <property type="molecule type" value="Genomic_DNA"/>
</dbReference>
<feature type="region of interest" description="Disordered" evidence="1">
    <location>
        <begin position="41"/>
        <end position="111"/>
    </location>
</feature>
<feature type="compositionally biased region" description="Basic and acidic residues" evidence="1">
    <location>
        <begin position="41"/>
        <end position="87"/>
    </location>
</feature>
<evidence type="ECO:0000313" key="3">
    <source>
        <dbReference type="EMBL" id="HIX19274.1"/>
    </source>
</evidence>
<comment type="caution">
    <text evidence="3">The sequence shown here is derived from an EMBL/GenBank/DDBJ whole genome shotgun (WGS) entry which is preliminary data.</text>
</comment>
<feature type="signal peptide" evidence="2">
    <location>
        <begin position="1"/>
        <end position="20"/>
    </location>
</feature>
<protein>
    <submittedName>
        <fullName evidence="3">Uncharacterized protein</fullName>
    </submittedName>
</protein>
<evidence type="ECO:0000313" key="4">
    <source>
        <dbReference type="Proteomes" id="UP000823964"/>
    </source>
</evidence>
<name>A0A9D1VAF5_9BACT</name>
<sequence>MKKRLFLTISALCVAGLAQAAPDLTASDVSEDALRKVATERQKASIDEYHKARQRAEKRRDDEAKEVREITRRNDEGLKDTILKDHLNSMLPPCERERRAPREPKNYRVYE</sequence>
<reference evidence="3" key="1">
    <citation type="journal article" date="2021" name="PeerJ">
        <title>Extensive microbial diversity within the chicken gut microbiome revealed by metagenomics and culture.</title>
        <authorList>
            <person name="Gilroy R."/>
            <person name="Ravi A."/>
            <person name="Getino M."/>
            <person name="Pursley I."/>
            <person name="Horton D.L."/>
            <person name="Alikhan N.F."/>
            <person name="Baker D."/>
            <person name="Gharbi K."/>
            <person name="Hall N."/>
            <person name="Watson M."/>
            <person name="Adriaenssens E.M."/>
            <person name="Foster-Nyarko E."/>
            <person name="Jarju S."/>
            <person name="Secka A."/>
            <person name="Antonio M."/>
            <person name="Oren A."/>
            <person name="Chaudhuri R.R."/>
            <person name="La Ragione R."/>
            <person name="Hildebrand F."/>
            <person name="Pallen M.J."/>
        </authorList>
    </citation>
    <scope>NUCLEOTIDE SEQUENCE</scope>
    <source>
        <strain evidence="3">14975</strain>
    </source>
</reference>
<feature type="chain" id="PRO_5039459392" evidence="2">
    <location>
        <begin position="21"/>
        <end position="111"/>
    </location>
</feature>
<dbReference type="Proteomes" id="UP000823964">
    <property type="component" value="Unassembled WGS sequence"/>
</dbReference>
<gene>
    <name evidence="3" type="ORF">H9862_01575</name>
</gene>